<feature type="transmembrane region" description="Helical" evidence="1">
    <location>
        <begin position="84"/>
        <end position="101"/>
    </location>
</feature>
<dbReference type="Proteomes" id="UP000192527">
    <property type="component" value="Chromosome"/>
</dbReference>
<feature type="transmembrane region" description="Helical" evidence="1">
    <location>
        <begin position="53"/>
        <end position="72"/>
    </location>
</feature>
<proteinExistence type="predicted"/>
<organism evidence="2 3">
    <name type="scientific">Halobacillus mangrovi</name>
    <dbReference type="NCBI Taxonomy" id="402384"/>
    <lineage>
        <taxon>Bacteria</taxon>
        <taxon>Bacillati</taxon>
        <taxon>Bacillota</taxon>
        <taxon>Bacilli</taxon>
        <taxon>Bacillales</taxon>
        <taxon>Bacillaceae</taxon>
        <taxon>Halobacillus</taxon>
    </lineage>
</organism>
<protein>
    <recommendedName>
        <fullName evidence="4">GGDEF domain-containing protein</fullName>
    </recommendedName>
</protein>
<name>A0A1W5ZT94_9BACI</name>
<sequence>MRQQKIGIAFVLWVVSFVFLFYKMEPIVHPILLVAFLLPVIVFLSFNEKVSFLLFIIFTTGSSLVLLSFAFAFEWTTLSQLDWIGVHAVVLVHLWSSYVIAKWSDSLVKRNRQLSKRILELEEYIADTQILSKREFEKQKGLILTSMSRKKELGALVYINMSKLPPNVKKTSFVKLSDIIYHSIRKHFDIVGKHDTDTIVFLLQNTNANGLEIVRDRILSRLSQIYTEEALADLKWIVEPIGFHVQVKEVHERSRL</sequence>
<dbReference type="RefSeq" id="WP_085028982.1">
    <property type="nucleotide sequence ID" value="NZ_CP020772.1"/>
</dbReference>
<dbReference type="AlphaFoldDB" id="A0A1W5ZT94"/>
<evidence type="ECO:0008006" key="4">
    <source>
        <dbReference type="Google" id="ProtNLM"/>
    </source>
</evidence>
<keyword evidence="3" id="KW-1185">Reference proteome</keyword>
<keyword evidence="1" id="KW-1133">Transmembrane helix</keyword>
<keyword evidence="1" id="KW-0472">Membrane</keyword>
<accession>A0A1W5ZT94</accession>
<keyword evidence="1" id="KW-0812">Transmembrane</keyword>
<gene>
    <name evidence="2" type="ORF">HM131_06480</name>
</gene>
<evidence type="ECO:0000313" key="3">
    <source>
        <dbReference type="Proteomes" id="UP000192527"/>
    </source>
</evidence>
<reference evidence="2 3" key="1">
    <citation type="submission" date="2017-04" db="EMBL/GenBank/DDBJ databases">
        <title>The whole genome sequencing and assembly of Halobacillus mangrovi strain.</title>
        <authorList>
            <person name="Lee S.-J."/>
            <person name="Park M.-K."/>
            <person name="Kim J.-Y."/>
            <person name="Lee Y.-J."/>
            <person name="Yi H."/>
            <person name="Bahn Y.-S."/>
            <person name="Kim J.F."/>
            <person name="Lee D.-W."/>
        </authorList>
    </citation>
    <scope>NUCLEOTIDE SEQUENCE [LARGE SCALE GENOMIC DNA]</scope>
    <source>
        <strain evidence="2 3">KTB 131</strain>
    </source>
</reference>
<dbReference type="EMBL" id="CP020772">
    <property type="protein sequence ID" value="ARI76503.1"/>
    <property type="molecule type" value="Genomic_DNA"/>
</dbReference>
<evidence type="ECO:0000313" key="2">
    <source>
        <dbReference type="EMBL" id="ARI76503.1"/>
    </source>
</evidence>
<dbReference type="KEGG" id="hmn:HM131_06480"/>
<dbReference type="OrthoDB" id="1952191at2"/>
<dbReference type="STRING" id="402384.HM131_06480"/>
<evidence type="ECO:0000256" key="1">
    <source>
        <dbReference type="SAM" id="Phobius"/>
    </source>
</evidence>
<feature type="transmembrane region" description="Helical" evidence="1">
    <location>
        <begin position="28"/>
        <end position="46"/>
    </location>
</feature>
<feature type="transmembrane region" description="Helical" evidence="1">
    <location>
        <begin position="7"/>
        <end position="22"/>
    </location>
</feature>